<evidence type="ECO:0000313" key="3">
    <source>
        <dbReference type="Proteomes" id="UP000499080"/>
    </source>
</evidence>
<dbReference type="EMBL" id="BGPR01075756">
    <property type="protein sequence ID" value="GBL57103.1"/>
    <property type="molecule type" value="Genomic_DNA"/>
</dbReference>
<dbReference type="OrthoDB" id="10062030at2759"/>
<evidence type="ECO:0000313" key="2">
    <source>
        <dbReference type="EMBL" id="GBL57103.1"/>
    </source>
</evidence>
<dbReference type="AlphaFoldDB" id="A0A4Y1ZLK4"/>
<comment type="caution">
    <text evidence="2">The sequence shown here is derived from an EMBL/GenBank/DDBJ whole genome shotgun (WGS) entry which is preliminary data.</text>
</comment>
<dbReference type="PROSITE" id="PS50994">
    <property type="entry name" value="INTEGRASE"/>
    <property type="match status" value="1"/>
</dbReference>
<sequence length="154" mass="17515">MPYRVITDQGSQFISEFFKNIGVICGFKVCTTTAYHPQCNGKIERTHRTLKATIRAHNSIKWTQTLSTVLLGLRSALRGDTNYTISQMAYGPGEFFEKPNSIVGTDTFAKELQKQMGLLKSLDSRRHSSQKIFVHKDLYTCTHVFIRTIELGNH</sequence>
<organism evidence="2 3">
    <name type="scientific">Araneus ventricosus</name>
    <name type="common">Orbweaver spider</name>
    <name type="synonym">Epeira ventricosa</name>
    <dbReference type="NCBI Taxonomy" id="182803"/>
    <lineage>
        <taxon>Eukaryota</taxon>
        <taxon>Metazoa</taxon>
        <taxon>Ecdysozoa</taxon>
        <taxon>Arthropoda</taxon>
        <taxon>Chelicerata</taxon>
        <taxon>Arachnida</taxon>
        <taxon>Araneae</taxon>
        <taxon>Araneomorphae</taxon>
        <taxon>Entelegynae</taxon>
        <taxon>Araneoidea</taxon>
        <taxon>Araneidae</taxon>
        <taxon>Araneus</taxon>
    </lineage>
</organism>
<dbReference type="Gene3D" id="3.30.420.10">
    <property type="entry name" value="Ribonuclease H-like superfamily/Ribonuclease H"/>
    <property type="match status" value="1"/>
</dbReference>
<dbReference type="InterPro" id="IPR001584">
    <property type="entry name" value="Integrase_cat-core"/>
</dbReference>
<feature type="domain" description="Integrase catalytic" evidence="1">
    <location>
        <begin position="1"/>
        <end position="100"/>
    </location>
</feature>
<name>A0A4Y1ZLK4_ARAVE</name>
<dbReference type="Proteomes" id="UP000499080">
    <property type="component" value="Unassembled WGS sequence"/>
</dbReference>
<protein>
    <recommendedName>
        <fullName evidence="1">Integrase catalytic domain-containing protein</fullName>
    </recommendedName>
</protein>
<gene>
    <name evidence="2" type="ORF">AVEN_89872_1</name>
</gene>
<dbReference type="InterPro" id="IPR012337">
    <property type="entry name" value="RNaseH-like_sf"/>
</dbReference>
<proteinExistence type="predicted"/>
<dbReference type="PANTHER" id="PTHR38681:SF1">
    <property type="entry name" value="RETROVIRUS-RELATED POL POLYPROTEIN FROM TRANSPOSON 412-LIKE PROTEIN"/>
    <property type="match status" value="1"/>
</dbReference>
<keyword evidence="3" id="KW-1185">Reference proteome</keyword>
<dbReference type="GO" id="GO:0015074">
    <property type="term" value="P:DNA integration"/>
    <property type="evidence" value="ECO:0007669"/>
    <property type="project" value="InterPro"/>
</dbReference>
<dbReference type="SUPFAM" id="SSF53098">
    <property type="entry name" value="Ribonuclease H-like"/>
    <property type="match status" value="1"/>
</dbReference>
<dbReference type="InterPro" id="IPR036397">
    <property type="entry name" value="RNaseH_sf"/>
</dbReference>
<evidence type="ECO:0000259" key="1">
    <source>
        <dbReference type="PROSITE" id="PS50994"/>
    </source>
</evidence>
<accession>A0A4Y1ZLK4</accession>
<dbReference type="GO" id="GO:0003676">
    <property type="term" value="F:nucleic acid binding"/>
    <property type="evidence" value="ECO:0007669"/>
    <property type="project" value="InterPro"/>
</dbReference>
<dbReference type="PANTHER" id="PTHR38681">
    <property type="entry name" value="RETROVIRUS-RELATED POL POLYPROTEIN FROM TRANSPOSON 412-LIKE PROTEIN-RELATED"/>
    <property type="match status" value="1"/>
</dbReference>
<reference evidence="2 3" key="1">
    <citation type="journal article" date="2019" name="Sci. Rep.">
        <title>Orb-weaving spider Araneus ventricosus genome elucidates the spidroin gene catalogue.</title>
        <authorList>
            <person name="Kono N."/>
            <person name="Nakamura H."/>
            <person name="Ohtoshi R."/>
            <person name="Moran D.A.P."/>
            <person name="Shinohara A."/>
            <person name="Yoshida Y."/>
            <person name="Fujiwara M."/>
            <person name="Mori M."/>
            <person name="Tomita M."/>
            <person name="Arakawa K."/>
        </authorList>
    </citation>
    <scope>NUCLEOTIDE SEQUENCE [LARGE SCALE GENOMIC DNA]</scope>
</reference>